<feature type="domain" description="Amidohydrolase-related" evidence="9">
    <location>
        <begin position="74"/>
        <end position="433"/>
    </location>
</feature>
<evidence type="ECO:0000256" key="7">
    <source>
        <dbReference type="NCBIfam" id="TIGR02967"/>
    </source>
</evidence>
<keyword evidence="4 8" id="KW-0479">Metal-binding</keyword>
<dbReference type="Gene3D" id="2.30.40.10">
    <property type="entry name" value="Urease, subunit C, domain 1"/>
    <property type="match status" value="1"/>
</dbReference>
<dbReference type="NCBIfam" id="TIGR02967">
    <property type="entry name" value="guan_deamin"/>
    <property type="match status" value="1"/>
</dbReference>
<accession>A0A4P7XDA0</accession>
<dbReference type="EMBL" id="CP031093">
    <property type="protein sequence ID" value="QCF24776.1"/>
    <property type="molecule type" value="Genomic_DNA"/>
</dbReference>
<organism evidence="10 11">
    <name type="scientific">Hydrocarboniclastica marina</name>
    <dbReference type="NCBI Taxonomy" id="2259620"/>
    <lineage>
        <taxon>Bacteria</taxon>
        <taxon>Pseudomonadati</taxon>
        <taxon>Pseudomonadota</taxon>
        <taxon>Gammaproteobacteria</taxon>
        <taxon>Alteromonadales</taxon>
        <taxon>Alteromonadaceae</taxon>
        <taxon>Hydrocarboniclastica</taxon>
    </lineage>
</organism>
<dbReference type="InterPro" id="IPR006680">
    <property type="entry name" value="Amidohydro-rel"/>
</dbReference>
<dbReference type="KEGG" id="hmi:soil367_01715"/>
<comment type="function">
    <text evidence="8">Catalyzes the hydrolytic deamination of guanine, producing xanthine and ammonia.</text>
</comment>
<evidence type="ECO:0000313" key="10">
    <source>
        <dbReference type="EMBL" id="QCF24776.1"/>
    </source>
</evidence>
<gene>
    <name evidence="10" type="primary">guaD</name>
    <name evidence="10" type="ORF">soil367_01715</name>
</gene>
<comment type="cofactor">
    <cofactor evidence="8">
        <name>Zn(2+)</name>
        <dbReference type="ChEBI" id="CHEBI:29105"/>
    </cofactor>
    <text evidence="8">Binds 1 zinc ion per subunit.</text>
</comment>
<protein>
    <recommendedName>
        <fullName evidence="3 7">Guanine deaminase</fullName>
        <shortName evidence="8">Guanase</shortName>
        <ecNumber evidence="3 7">3.5.4.3</ecNumber>
    </recommendedName>
    <alternativeName>
        <fullName evidence="8">Guanine aminohydrolase</fullName>
    </alternativeName>
</protein>
<dbReference type="RefSeq" id="WP_136546318.1">
    <property type="nucleotide sequence ID" value="NZ_CP031093.1"/>
</dbReference>
<dbReference type="InterPro" id="IPR014311">
    <property type="entry name" value="Guanine_deaminase"/>
</dbReference>
<reference evidence="10 11" key="1">
    <citation type="submission" date="2018-07" db="EMBL/GenBank/DDBJ databases">
        <title>Marsedoiliclastica nanhaica gen. nov. sp. nov., a novel marine hydrocarbonoclastic bacterium isolated from an in-situ enriched hydrocarbon-degrading consortium in deep-sea sediment.</title>
        <authorList>
            <person name="Dong C."/>
            <person name="Ma T."/>
            <person name="Liu R."/>
            <person name="Shao Z."/>
        </authorList>
    </citation>
    <scope>NUCLEOTIDE SEQUENCE [LARGE SCALE GENOMIC DNA]</scope>
    <source>
        <strain evidence="11">soil36-7</strain>
    </source>
</reference>
<dbReference type="Pfam" id="PF01979">
    <property type="entry name" value="Amidohydro_1"/>
    <property type="match status" value="1"/>
</dbReference>
<comment type="catalytic activity">
    <reaction evidence="8">
        <text>guanine + H2O + H(+) = xanthine + NH4(+)</text>
        <dbReference type="Rhea" id="RHEA:14665"/>
        <dbReference type="ChEBI" id="CHEBI:15377"/>
        <dbReference type="ChEBI" id="CHEBI:15378"/>
        <dbReference type="ChEBI" id="CHEBI:16235"/>
        <dbReference type="ChEBI" id="CHEBI:17712"/>
        <dbReference type="ChEBI" id="CHEBI:28938"/>
        <dbReference type="EC" id="3.5.4.3"/>
    </reaction>
</comment>
<dbReference type="GO" id="GO:0006147">
    <property type="term" value="P:guanine catabolic process"/>
    <property type="evidence" value="ECO:0007669"/>
    <property type="project" value="UniProtKB-UniRule"/>
</dbReference>
<evidence type="ECO:0000256" key="8">
    <source>
        <dbReference type="RuleBase" id="RU366009"/>
    </source>
</evidence>
<name>A0A4P7XDA0_9ALTE</name>
<evidence type="ECO:0000256" key="4">
    <source>
        <dbReference type="ARBA" id="ARBA00022723"/>
    </source>
</evidence>
<dbReference type="InterPro" id="IPR011059">
    <property type="entry name" value="Metal-dep_hydrolase_composite"/>
</dbReference>
<dbReference type="GO" id="GO:0005829">
    <property type="term" value="C:cytosol"/>
    <property type="evidence" value="ECO:0007669"/>
    <property type="project" value="TreeGrafter"/>
</dbReference>
<keyword evidence="11" id="KW-1185">Reference proteome</keyword>
<evidence type="ECO:0000256" key="2">
    <source>
        <dbReference type="ARBA" id="ARBA00006745"/>
    </source>
</evidence>
<evidence type="ECO:0000256" key="5">
    <source>
        <dbReference type="ARBA" id="ARBA00022801"/>
    </source>
</evidence>
<dbReference type="UniPathway" id="UPA00603">
    <property type="reaction ID" value="UER00660"/>
</dbReference>
<evidence type="ECO:0000256" key="3">
    <source>
        <dbReference type="ARBA" id="ARBA00012781"/>
    </source>
</evidence>
<dbReference type="InterPro" id="IPR051607">
    <property type="entry name" value="Metallo-dep_hydrolases"/>
</dbReference>
<dbReference type="EC" id="3.5.4.3" evidence="3 7"/>
<dbReference type="AlphaFoldDB" id="A0A4P7XDA0"/>
<dbReference type="NCBIfam" id="NF006679">
    <property type="entry name" value="PRK09228.1"/>
    <property type="match status" value="1"/>
</dbReference>
<dbReference type="FunFam" id="3.20.20.140:FF:000022">
    <property type="entry name" value="Guanine deaminase"/>
    <property type="match status" value="1"/>
</dbReference>
<evidence type="ECO:0000256" key="1">
    <source>
        <dbReference type="ARBA" id="ARBA00004984"/>
    </source>
</evidence>
<keyword evidence="6 8" id="KW-0862">Zinc</keyword>
<dbReference type="GO" id="GO:0008270">
    <property type="term" value="F:zinc ion binding"/>
    <property type="evidence" value="ECO:0007669"/>
    <property type="project" value="UniProtKB-UniRule"/>
</dbReference>
<proteinExistence type="inferred from homology"/>
<evidence type="ECO:0000313" key="11">
    <source>
        <dbReference type="Proteomes" id="UP000298049"/>
    </source>
</evidence>
<dbReference type="SUPFAM" id="SSF51338">
    <property type="entry name" value="Composite domain of metallo-dependent hydrolases"/>
    <property type="match status" value="1"/>
</dbReference>
<evidence type="ECO:0000259" key="9">
    <source>
        <dbReference type="Pfam" id="PF01979"/>
    </source>
</evidence>
<evidence type="ECO:0000256" key="6">
    <source>
        <dbReference type="ARBA" id="ARBA00022833"/>
    </source>
</evidence>
<dbReference type="OrthoDB" id="9787621at2"/>
<comment type="pathway">
    <text evidence="1 8">Purine metabolism; guanine degradation; xanthine from guanine: step 1/1.</text>
</comment>
<comment type="similarity">
    <text evidence="2 8">Belongs to the metallo-dependent hydrolases superfamily. ATZ/TRZ family.</text>
</comment>
<dbReference type="PANTHER" id="PTHR11271:SF6">
    <property type="entry name" value="GUANINE DEAMINASE"/>
    <property type="match status" value="1"/>
</dbReference>
<keyword evidence="5 8" id="KW-0378">Hydrolase</keyword>
<dbReference type="Proteomes" id="UP000298049">
    <property type="component" value="Chromosome"/>
</dbReference>
<dbReference type="GO" id="GO:0008892">
    <property type="term" value="F:guanine deaminase activity"/>
    <property type="evidence" value="ECO:0007669"/>
    <property type="project" value="UniProtKB-UniRule"/>
</dbReference>
<dbReference type="PANTHER" id="PTHR11271">
    <property type="entry name" value="GUANINE DEAMINASE"/>
    <property type="match status" value="1"/>
</dbReference>
<sequence length="441" mass="48186">MKNNQTETRGYRGRILHFLDEPGTAAPEPGSYQFFEDGLLIVDQDRILAVGHASGLLPSLPAGATVEHWPEALIVPGFIDTHVHLPQLQVIASFGSQLLDWLETYTYPAEARFADAAWASSQAEVFVDMMLAHGTTSALVFATSHATSVNALFTVAAARRMAIATGKVMMDRNAPQALCDLASGSCQASQALIDRWHGKDRLRYAVTPRFAITSSPEQLSLAGKLVAENPGVLMQTHWAENHAEIDFACELYPERKDYLDVYEHYGLLGERSVLAHGVHINEHDRHRLNRSGSRIAFCPTSNTFLGSGLFDFEAARGAGVNVGLATDVGAGTSLSMLATMAEAYKVCQLQGQTLSPFQAFYLSTLGNARVLHQDADSGNFEPGKYADFVVLDPSATPMLRLKQHPRPKLADILFDLMILGDDRCIKQTYVAGQCQFDRATT</sequence>
<dbReference type="SUPFAM" id="SSF51556">
    <property type="entry name" value="Metallo-dependent hydrolases"/>
    <property type="match status" value="1"/>
</dbReference>
<dbReference type="Gene3D" id="3.20.20.140">
    <property type="entry name" value="Metal-dependent hydrolases"/>
    <property type="match status" value="1"/>
</dbReference>
<dbReference type="InterPro" id="IPR032466">
    <property type="entry name" value="Metal_Hydrolase"/>
</dbReference>